<organism evidence="3 4">
    <name type="scientific">Pseudomonas fluorescens</name>
    <dbReference type="NCBI Taxonomy" id="294"/>
    <lineage>
        <taxon>Bacteria</taxon>
        <taxon>Pseudomonadati</taxon>
        <taxon>Pseudomonadota</taxon>
        <taxon>Gammaproteobacteria</taxon>
        <taxon>Pseudomonadales</taxon>
        <taxon>Pseudomonadaceae</taxon>
        <taxon>Pseudomonas</taxon>
    </lineage>
</organism>
<sequence length="699" mass="78418" precursor="true">MKFHLIPCLLLGCSAWAVAEPRFTQSDFGGVGLLQTPSARMAPAGELSLTASRTDPYSRYSVSFQPFDWFEGAFRYTSISNRNYGQESFSGDQSYKDKAIDAKVRLLEESHWIPQVAVGARDIGGTGLFSSEYFVGNKRLGNFDLSVGLAWGYIGNRGDISNPLGLVDDKFNDRPTPDSDVANAGDFNANSYFRGSPSFFGGVTYQTPWDPLSLKLEYEGNDYKHEPLSNNQVQDSPINLGLVFKATDSVDLHAAWERGNTAMFGITLHTNFATRKAPTKSFDPKPEPVPDVKPRTAPTDVQWAGVAKRLQNNAGYTVSRITQRDSELIVYGEQGRYFHTPKAVGRASRILDNSVNDKIDWFTLVDTRYSLPIQEVSLPRDTFREVVQEDRPVEDLRRVTEQNVPVPHQEKTLFAQKPDPFTYGLGLGYKQNVGGPDGFLLYQFSADLNAEYRFQPDLWWSGTLSANLANNFDKFKYDAPSGLPRVRTDLRQYMTTSEVTMPTFQVNKVKQLDQDLYGMLYGGYLESMYAGVGGEALYRPMGERWAVGVDMNWVKQRDFDQGFGLRDYSTITGHATLYYRSSFQDILGALSVGRYLAKDLGVTLDLSREFSNGVRFGGWVTVTDATKEEYGEGSFGKGIYFSIPFDELMSSSTTRRASLAWSPLTRDGGAAMARSYSLYSLTERRNIDLFHNNFYKVTE</sequence>
<evidence type="ECO:0000313" key="4">
    <source>
        <dbReference type="Proteomes" id="UP000409037"/>
    </source>
</evidence>
<feature type="region of interest" description="Disordered" evidence="1">
    <location>
        <begin position="277"/>
        <end position="297"/>
    </location>
</feature>
<dbReference type="Proteomes" id="UP000409037">
    <property type="component" value="Unassembled WGS sequence"/>
</dbReference>
<keyword evidence="2" id="KW-0732">Signal</keyword>
<dbReference type="AlphaFoldDB" id="A0A5E7FV24"/>
<reference evidence="3 4" key="1">
    <citation type="submission" date="2019-09" db="EMBL/GenBank/DDBJ databases">
        <authorList>
            <person name="Chandra G."/>
            <person name="Truman W A."/>
        </authorList>
    </citation>
    <scope>NUCLEOTIDE SEQUENCE [LARGE SCALE GENOMIC DNA]</scope>
    <source>
        <strain evidence="3">PS833</strain>
    </source>
</reference>
<dbReference type="InterPro" id="IPR010344">
    <property type="entry name" value="YbjH"/>
</dbReference>
<evidence type="ECO:0000256" key="2">
    <source>
        <dbReference type="SAM" id="SignalP"/>
    </source>
</evidence>
<name>A0A5E7FV24_PSEFL</name>
<feature type="compositionally biased region" description="Basic and acidic residues" evidence="1">
    <location>
        <begin position="282"/>
        <end position="294"/>
    </location>
</feature>
<feature type="chain" id="PRO_5022851545" description="YjbH domain-containing protein" evidence="2">
    <location>
        <begin position="20"/>
        <end position="699"/>
    </location>
</feature>
<proteinExistence type="predicted"/>
<protein>
    <recommendedName>
        <fullName evidence="5">YjbH domain-containing protein</fullName>
    </recommendedName>
</protein>
<evidence type="ECO:0008006" key="5">
    <source>
        <dbReference type="Google" id="ProtNLM"/>
    </source>
</evidence>
<evidence type="ECO:0000256" key="1">
    <source>
        <dbReference type="SAM" id="MobiDB-lite"/>
    </source>
</evidence>
<dbReference type="OrthoDB" id="19542at2"/>
<dbReference type="EMBL" id="CABVHU010000023">
    <property type="protein sequence ID" value="VVO42207.1"/>
    <property type="molecule type" value="Genomic_DNA"/>
</dbReference>
<accession>A0A5E7FV24</accession>
<dbReference type="Pfam" id="PF06082">
    <property type="entry name" value="YjbH"/>
    <property type="match status" value="1"/>
</dbReference>
<evidence type="ECO:0000313" key="3">
    <source>
        <dbReference type="EMBL" id="VVO42207.1"/>
    </source>
</evidence>
<gene>
    <name evidence="3" type="ORF">PS833_05969</name>
</gene>
<dbReference type="RefSeq" id="WP_150801039.1">
    <property type="nucleotide sequence ID" value="NZ_CABVHU010000023.1"/>
</dbReference>
<feature type="signal peptide" evidence="2">
    <location>
        <begin position="1"/>
        <end position="19"/>
    </location>
</feature>